<evidence type="ECO:0000313" key="3">
    <source>
        <dbReference type="Proteomes" id="UP000297747"/>
    </source>
</evidence>
<dbReference type="Pfam" id="PF00583">
    <property type="entry name" value="Acetyltransf_1"/>
    <property type="match status" value="1"/>
</dbReference>
<dbReference type="RefSeq" id="WP_135052522.1">
    <property type="nucleotide sequence ID" value="NZ_CAKOCW010000004.1"/>
</dbReference>
<dbReference type="InterPro" id="IPR000182">
    <property type="entry name" value="GNAT_dom"/>
</dbReference>
<evidence type="ECO:0000313" key="2">
    <source>
        <dbReference type="EMBL" id="TFU31227.1"/>
    </source>
</evidence>
<dbReference type="Proteomes" id="UP000297747">
    <property type="component" value="Unassembled WGS sequence"/>
</dbReference>
<sequence>MEIQKRIHLSEEEMQQVLDLLYTCHKADKTISTPYLENTYQFDKSMPYLFLAYEENRLLGFLSVCADVQDDVNVSLFVLPSVRKQGIASACSNCPNLPTARNHL</sequence>
<dbReference type="SUPFAM" id="SSF55729">
    <property type="entry name" value="Acyl-CoA N-acyltransferases (Nat)"/>
    <property type="match status" value="1"/>
</dbReference>
<accession>A0A4Y9FPS9</accession>
<dbReference type="CDD" id="cd04301">
    <property type="entry name" value="NAT_SF"/>
    <property type="match status" value="1"/>
</dbReference>
<name>A0A4Y9FPS9_STRAI</name>
<proteinExistence type="predicted"/>
<dbReference type="EMBL" id="SPQA01000007">
    <property type="protein sequence ID" value="TFU31227.1"/>
    <property type="molecule type" value="Genomic_DNA"/>
</dbReference>
<comment type="caution">
    <text evidence="2">The sequence shown here is derived from an EMBL/GenBank/DDBJ whole genome shotgun (WGS) entry which is preliminary data.</text>
</comment>
<keyword evidence="2" id="KW-0808">Transferase</keyword>
<reference evidence="2 3" key="1">
    <citation type="submission" date="2019-03" db="EMBL/GenBank/DDBJ databases">
        <title>Diversity of the mouse oral microbiome.</title>
        <authorList>
            <person name="Joseph S."/>
            <person name="Aduse-Opoku J."/>
            <person name="Curtis M."/>
            <person name="Wade W."/>
            <person name="Hashim A."/>
        </authorList>
    </citation>
    <scope>NUCLEOTIDE SEQUENCE [LARGE SCALE GENOMIC DNA]</scope>
    <source>
        <strain evidence="2 3">HT4</strain>
    </source>
</reference>
<dbReference type="InterPro" id="IPR016181">
    <property type="entry name" value="Acyl_CoA_acyltransferase"/>
</dbReference>
<dbReference type="GO" id="GO:0016747">
    <property type="term" value="F:acyltransferase activity, transferring groups other than amino-acyl groups"/>
    <property type="evidence" value="ECO:0007669"/>
    <property type="project" value="InterPro"/>
</dbReference>
<organism evidence="2 3">
    <name type="scientific">Streptococcus acidominimus</name>
    <dbReference type="NCBI Taxonomy" id="1326"/>
    <lineage>
        <taxon>Bacteria</taxon>
        <taxon>Bacillati</taxon>
        <taxon>Bacillota</taxon>
        <taxon>Bacilli</taxon>
        <taxon>Lactobacillales</taxon>
        <taxon>Streptococcaceae</taxon>
        <taxon>Streptococcus</taxon>
    </lineage>
</organism>
<protein>
    <submittedName>
        <fullName evidence="2">N-acetyltransferase</fullName>
    </submittedName>
</protein>
<dbReference type="AlphaFoldDB" id="A0A4Y9FPS9"/>
<dbReference type="Gene3D" id="3.40.630.30">
    <property type="match status" value="1"/>
</dbReference>
<evidence type="ECO:0000259" key="1">
    <source>
        <dbReference type="Pfam" id="PF00583"/>
    </source>
</evidence>
<feature type="domain" description="N-acetyltransferase" evidence="1">
    <location>
        <begin position="15"/>
        <end position="90"/>
    </location>
</feature>
<gene>
    <name evidence="2" type="ORF">E4U01_03100</name>
</gene>